<keyword evidence="2" id="KW-1185">Reference proteome</keyword>
<dbReference type="KEGG" id="cep:Cri9333_4892"/>
<proteinExistence type="predicted"/>
<dbReference type="Proteomes" id="UP000010472">
    <property type="component" value="Plasmid pCRI9333.04"/>
</dbReference>
<accession>K9W865</accession>
<name>K9W865_9CYAN</name>
<dbReference type="HOGENOM" id="CLU_173131_0_0_3"/>
<geneLocation type="plasmid" evidence="1 2">
    <name>pCRI9333.04</name>
</geneLocation>
<evidence type="ECO:0000313" key="2">
    <source>
        <dbReference type="Proteomes" id="UP000010472"/>
    </source>
</evidence>
<keyword evidence="1" id="KW-0614">Plasmid</keyword>
<reference evidence="1 2" key="1">
    <citation type="submission" date="2012-06" db="EMBL/GenBank/DDBJ databases">
        <title>Finished plasmid 4 of genome of Crinalium epipsammum PCC 9333.</title>
        <authorList>
            <consortium name="US DOE Joint Genome Institute"/>
            <person name="Gugger M."/>
            <person name="Coursin T."/>
            <person name="Rippka R."/>
            <person name="Tandeau De Marsac N."/>
            <person name="Huntemann M."/>
            <person name="Wei C.-L."/>
            <person name="Han J."/>
            <person name="Detter J.C."/>
            <person name="Han C."/>
            <person name="Tapia R."/>
            <person name="Davenport K."/>
            <person name="Daligault H."/>
            <person name="Erkkila T."/>
            <person name="Gu W."/>
            <person name="Munk A.C.C."/>
            <person name="Teshima H."/>
            <person name="Xu Y."/>
            <person name="Chain P."/>
            <person name="Chen A."/>
            <person name="Krypides N."/>
            <person name="Mavromatis K."/>
            <person name="Markowitz V."/>
            <person name="Szeto E."/>
            <person name="Ivanova N."/>
            <person name="Mikhailova N."/>
            <person name="Ovchinnikova G."/>
            <person name="Pagani I."/>
            <person name="Pati A."/>
            <person name="Goodwin L."/>
            <person name="Peters L."/>
            <person name="Pitluck S."/>
            <person name="Woyke T."/>
            <person name="Kerfeld C."/>
        </authorList>
    </citation>
    <scope>NUCLEOTIDE SEQUENCE [LARGE SCALE GENOMIC DNA]</scope>
    <source>
        <strain evidence="1 2">PCC 9333</strain>
        <plasmid evidence="2">Plasmid pCRI9333.04</plasmid>
    </source>
</reference>
<dbReference type="EMBL" id="CP003624">
    <property type="protein sequence ID" value="AFZ15655.1"/>
    <property type="molecule type" value="Genomic_DNA"/>
</dbReference>
<dbReference type="AlphaFoldDB" id="K9W865"/>
<organism evidence="1 2">
    <name type="scientific">Crinalium epipsammum PCC 9333</name>
    <dbReference type="NCBI Taxonomy" id="1173022"/>
    <lineage>
        <taxon>Bacteria</taxon>
        <taxon>Bacillati</taxon>
        <taxon>Cyanobacteriota</taxon>
        <taxon>Cyanophyceae</taxon>
        <taxon>Gomontiellales</taxon>
        <taxon>Gomontiellaceae</taxon>
        <taxon>Crinalium</taxon>
    </lineage>
</organism>
<sequence length="107" mass="12332">MAKEARNKIVRIRLTKSENDLAELMALNERITINELFREYTLKKAELVDTNTKLQFIEKTAKTLLKLNKYIKDTSQPEEINSLLTQVKAELIEARALIANRSNSLDV</sequence>
<gene>
    <name evidence="1" type="ORF">Cri9333_4892</name>
</gene>
<dbReference type="OrthoDB" id="466267at2"/>
<protein>
    <recommendedName>
        <fullName evidence="3">Mobilization protein</fullName>
    </recommendedName>
</protein>
<evidence type="ECO:0008006" key="3">
    <source>
        <dbReference type="Google" id="ProtNLM"/>
    </source>
</evidence>
<evidence type="ECO:0000313" key="1">
    <source>
        <dbReference type="EMBL" id="AFZ15655.1"/>
    </source>
</evidence>
<dbReference type="RefSeq" id="WP_015180035.1">
    <property type="nucleotide sequence ID" value="NC_019735.1"/>
</dbReference>